<evidence type="ECO:0000259" key="2">
    <source>
        <dbReference type="Pfam" id="PF07760"/>
    </source>
</evidence>
<accession>A0ABD5MKA4</accession>
<dbReference type="PIRSF" id="PIRSF018671">
    <property type="entry name" value="UCP018671"/>
    <property type="match status" value="1"/>
</dbReference>
<dbReference type="EMBL" id="JBGNYA010000001">
    <property type="protein sequence ID" value="MFA1611746.1"/>
    <property type="molecule type" value="Genomic_DNA"/>
</dbReference>
<reference evidence="3 4" key="1">
    <citation type="submission" date="2024-08" db="EMBL/GenBank/DDBJ databases">
        <title>Halobellus sp. MBLA0158 whole genome sequence.</title>
        <authorList>
            <person name="Hwang C.Y."/>
            <person name="Cho E.-S."/>
            <person name="Seo M.-J."/>
        </authorList>
    </citation>
    <scope>NUCLEOTIDE SEQUENCE [LARGE SCALE GENOMIC DNA]</scope>
    <source>
        <strain evidence="3 4">MBLA0158</strain>
    </source>
</reference>
<dbReference type="Pfam" id="PF07760">
    <property type="entry name" value="DUF1616"/>
    <property type="match status" value="1"/>
</dbReference>
<protein>
    <submittedName>
        <fullName evidence="3">DUF1616 domain-containing protein</fullName>
    </submittedName>
</protein>
<dbReference type="InterPro" id="IPR011674">
    <property type="entry name" value="DUF1616"/>
</dbReference>
<feature type="transmembrane region" description="Helical" evidence="1">
    <location>
        <begin position="48"/>
        <end position="68"/>
    </location>
</feature>
<evidence type="ECO:0000313" key="4">
    <source>
        <dbReference type="Proteomes" id="UP001570511"/>
    </source>
</evidence>
<dbReference type="RefSeq" id="WP_372390114.1">
    <property type="nucleotide sequence ID" value="NZ_JBGNYA010000001.1"/>
</dbReference>
<dbReference type="Proteomes" id="UP001570511">
    <property type="component" value="Unassembled WGS sequence"/>
</dbReference>
<proteinExistence type="predicted"/>
<dbReference type="AlphaFoldDB" id="A0ABD5MKA4"/>
<gene>
    <name evidence="3" type="ORF">OS889_12100</name>
</gene>
<feature type="transmembrane region" description="Helical" evidence="1">
    <location>
        <begin position="95"/>
        <end position="115"/>
    </location>
</feature>
<feature type="transmembrane region" description="Helical" evidence="1">
    <location>
        <begin position="20"/>
        <end position="41"/>
    </location>
</feature>
<evidence type="ECO:0000256" key="1">
    <source>
        <dbReference type="SAM" id="Phobius"/>
    </source>
</evidence>
<evidence type="ECO:0000313" key="3">
    <source>
        <dbReference type="EMBL" id="MFA1611746.1"/>
    </source>
</evidence>
<keyword evidence="1" id="KW-0812">Transmembrane</keyword>
<feature type="transmembrane region" description="Helical" evidence="1">
    <location>
        <begin position="122"/>
        <end position="141"/>
    </location>
</feature>
<organism evidence="3 4">
    <name type="scientific">Halobellus rubicundus</name>
    <dbReference type="NCBI Taxonomy" id="2996466"/>
    <lineage>
        <taxon>Archaea</taxon>
        <taxon>Methanobacteriati</taxon>
        <taxon>Methanobacteriota</taxon>
        <taxon>Stenosarchaea group</taxon>
        <taxon>Halobacteria</taxon>
        <taxon>Halobacteriales</taxon>
        <taxon>Haloferacaceae</taxon>
        <taxon>Halobellus</taxon>
    </lineage>
</organism>
<comment type="caution">
    <text evidence="3">The sequence shown here is derived from an EMBL/GenBank/DDBJ whole genome shotgun (WGS) entry which is preliminary data.</text>
</comment>
<keyword evidence="1" id="KW-0472">Membrane</keyword>
<name>A0ABD5MKA4_9EURY</name>
<keyword evidence="1" id="KW-1133">Transmembrane helix</keyword>
<keyword evidence="4" id="KW-1185">Reference proteome</keyword>
<sequence length="338" mass="36947">MSRDSDWRLLLPEPVRHLPADLAAVVVLAVATTVAATVPGVRETPLRIILGLPYVLFVPGYALVAALFPEAGDPPAEDDVDDASSREGIDGIERVALSFGLSIAVVPLIGLVLNFTPWGIRLVPILVSVTGITIVLTAVAARRRAQLDEVDRFRVPYRAWIAGARRELFEPESRTDAALNVLLVVSILLAVGSVGYAVAVPGQGEAFTELYLLTETESGELVADDYPTEFTQGETRSLIVGIGNHEHQTVQYTLVSQLQRVEIQNNTTLVRERNELNRYSPTVADNATWQARDTITPTMTGERLRLTYLLYKGSAPPNPTVNSSYREVHLWINVTASQ</sequence>
<feature type="transmembrane region" description="Helical" evidence="1">
    <location>
        <begin position="177"/>
        <end position="199"/>
    </location>
</feature>
<dbReference type="InterPro" id="IPR014495">
    <property type="entry name" value="UCP018671"/>
</dbReference>
<feature type="domain" description="DUF1616" evidence="2">
    <location>
        <begin position="25"/>
        <end position="333"/>
    </location>
</feature>